<comment type="catalytic activity">
    <reaction evidence="12">
        <text>tRNA(Val) + L-valine + ATP = L-valyl-tRNA(Val) + AMP + diphosphate</text>
        <dbReference type="Rhea" id="RHEA:10704"/>
        <dbReference type="Rhea" id="RHEA-COMP:9672"/>
        <dbReference type="Rhea" id="RHEA-COMP:9708"/>
        <dbReference type="ChEBI" id="CHEBI:30616"/>
        <dbReference type="ChEBI" id="CHEBI:33019"/>
        <dbReference type="ChEBI" id="CHEBI:57762"/>
        <dbReference type="ChEBI" id="CHEBI:78442"/>
        <dbReference type="ChEBI" id="CHEBI:78537"/>
        <dbReference type="ChEBI" id="CHEBI:456215"/>
        <dbReference type="EC" id="6.1.1.9"/>
    </reaction>
</comment>
<dbReference type="FunFam" id="1.10.730.10:FF:000009">
    <property type="entry name" value="Valine--tRNA ligase, mitochondrial"/>
    <property type="match status" value="1"/>
</dbReference>
<feature type="domain" description="Aminoacyl-tRNA synthetase class Ia" evidence="15">
    <location>
        <begin position="194"/>
        <end position="669"/>
    </location>
</feature>
<keyword evidence="9 13" id="KW-0030">Aminoacyl-tRNA synthetase</keyword>
<dbReference type="FunFam" id="3.90.740.10:FF:000005">
    <property type="entry name" value="Valine--tRNA ligase, mitochondrial"/>
    <property type="match status" value="1"/>
</dbReference>
<evidence type="ECO:0000256" key="10">
    <source>
        <dbReference type="ARBA" id="ARBA00029936"/>
    </source>
</evidence>
<dbReference type="InterPro" id="IPR009008">
    <property type="entry name" value="Val/Leu/Ile-tRNA-synth_edit"/>
</dbReference>
<evidence type="ECO:0000256" key="13">
    <source>
        <dbReference type="RuleBase" id="RU363035"/>
    </source>
</evidence>
<feature type="region of interest" description="Disordered" evidence="14">
    <location>
        <begin position="942"/>
        <end position="974"/>
    </location>
</feature>
<dbReference type="InterPro" id="IPR033705">
    <property type="entry name" value="Anticodon_Ia_Val"/>
</dbReference>
<reference evidence="18" key="1">
    <citation type="submission" date="2005-09" db="EMBL/GenBank/DDBJ databases">
        <title>Annotation of the Aspergillus terreus NIH2624 genome.</title>
        <authorList>
            <person name="Birren B.W."/>
            <person name="Lander E.S."/>
            <person name="Galagan J.E."/>
            <person name="Nusbaum C."/>
            <person name="Devon K."/>
            <person name="Henn M."/>
            <person name="Ma L.-J."/>
            <person name="Jaffe D.B."/>
            <person name="Butler J."/>
            <person name="Alvarez P."/>
            <person name="Gnerre S."/>
            <person name="Grabherr M."/>
            <person name="Kleber M."/>
            <person name="Mauceli E.W."/>
            <person name="Brockman W."/>
            <person name="Rounsley S."/>
            <person name="Young S.K."/>
            <person name="LaButti K."/>
            <person name="Pushparaj V."/>
            <person name="DeCaprio D."/>
            <person name="Crawford M."/>
            <person name="Koehrsen M."/>
            <person name="Engels R."/>
            <person name="Montgomery P."/>
            <person name="Pearson M."/>
            <person name="Howarth C."/>
            <person name="Larson L."/>
            <person name="Luoma S."/>
            <person name="White J."/>
            <person name="Alvarado L."/>
            <person name="Kodira C.D."/>
            <person name="Zeng Q."/>
            <person name="Oleary S."/>
            <person name="Yandava C."/>
            <person name="Denning D.W."/>
            <person name="Nierman W.C."/>
            <person name="Milne T."/>
            <person name="Madden K."/>
        </authorList>
    </citation>
    <scope>NUCLEOTIDE SEQUENCE [LARGE SCALE GENOMIC DNA]</scope>
    <source>
        <strain evidence="18">NIH 2624 / FGSC A1156</strain>
    </source>
</reference>
<feature type="region of interest" description="Disordered" evidence="14">
    <location>
        <begin position="1"/>
        <end position="60"/>
    </location>
</feature>
<dbReference type="GO" id="GO:0005739">
    <property type="term" value="C:mitochondrion"/>
    <property type="evidence" value="ECO:0007669"/>
    <property type="project" value="UniProtKB-SubCell"/>
</dbReference>
<dbReference type="VEuPathDB" id="FungiDB:ATEG_08333"/>
<dbReference type="NCBIfam" id="TIGR00422">
    <property type="entry name" value="valS"/>
    <property type="match status" value="1"/>
</dbReference>
<feature type="domain" description="Aminoacyl-tRNA synthetase class Ia" evidence="15">
    <location>
        <begin position="92"/>
        <end position="155"/>
    </location>
</feature>
<evidence type="ECO:0000256" key="14">
    <source>
        <dbReference type="SAM" id="MobiDB-lite"/>
    </source>
</evidence>
<dbReference type="AlphaFoldDB" id="Q0CDA1"/>
<dbReference type="GO" id="GO:0002161">
    <property type="term" value="F:aminoacyl-tRNA deacylase activity"/>
    <property type="evidence" value="ECO:0007669"/>
    <property type="project" value="InterPro"/>
</dbReference>
<feature type="domain" description="Methionyl/Valyl/Leucyl/Isoleucyl-tRNA synthetase anticodon-binding" evidence="16">
    <location>
        <begin position="715"/>
        <end position="858"/>
    </location>
</feature>
<accession>Q0CDA1</accession>
<dbReference type="PANTHER" id="PTHR11946:SF109">
    <property type="entry name" value="VALINE--TRNA LIGASE"/>
    <property type="match status" value="1"/>
</dbReference>
<dbReference type="OMA" id="SAWYSFW"/>
<dbReference type="InterPro" id="IPR002303">
    <property type="entry name" value="Valyl-tRNA_ligase"/>
</dbReference>
<keyword evidence="7 13" id="KW-0067">ATP-binding</keyword>
<dbReference type="eggNOG" id="KOG0432">
    <property type="taxonomic scope" value="Eukaryota"/>
</dbReference>
<dbReference type="SUPFAM" id="SSF52374">
    <property type="entry name" value="Nucleotidylyl transferase"/>
    <property type="match status" value="1"/>
</dbReference>
<dbReference type="Pfam" id="PF08264">
    <property type="entry name" value="Anticodon_1"/>
    <property type="match status" value="1"/>
</dbReference>
<evidence type="ECO:0000313" key="17">
    <source>
        <dbReference type="EMBL" id="EAU31506.1"/>
    </source>
</evidence>
<keyword evidence="6 13" id="KW-0547">Nucleotide-binding</keyword>
<dbReference type="InterPro" id="IPR009080">
    <property type="entry name" value="tRNAsynth_Ia_anticodon-bd"/>
</dbReference>
<dbReference type="STRING" id="341663.Q0CDA1"/>
<dbReference type="SUPFAM" id="SSF47323">
    <property type="entry name" value="Anticodon-binding domain of a subclass of class I aminoacyl-tRNA synthetases"/>
    <property type="match status" value="1"/>
</dbReference>
<protein>
    <recommendedName>
        <fullName evidence="11">Valine--tRNA ligase, mitochondrial</fullName>
        <ecNumber evidence="3">6.1.1.9</ecNumber>
    </recommendedName>
    <alternativeName>
        <fullName evidence="10">Valyl-tRNA synthetase</fullName>
    </alternativeName>
</protein>
<dbReference type="HOGENOM" id="CLU_001493_0_1_1"/>
<evidence type="ECO:0000259" key="15">
    <source>
        <dbReference type="Pfam" id="PF00133"/>
    </source>
</evidence>
<dbReference type="PRINTS" id="PR00986">
    <property type="entry name" value="TRNASYNTHVAL"/>
</dbReference>
<evidence type="ECO:0000313" key="18">
    <source>
        <dbReference type="Proteomes" id="UP000007963"/>
    </source>
</evidence>
<dbReference type="GO" id="GO:0004832">
    <property type="term" value="F:valine-tRNA ligase activity"/>
    <property type="evidence" value="ECO:0007669"/>
    <property type="project" value="UniProtKB-EC"/>
</dbReference>
<dbReference type="GO" id="GO:0005829">
    <property type="term" value="C:cytosol"/>
    <property type="evidence" value="ECO:0007669"/>
    <property type="project" value="TreeGrafter"/>
</dbReference>
<evidence type="ECO:0000256" key="8">
    <source>
        <dbReference type="ARBA" id="ARBA00022917"/>
    </source>
</evidence>
<proteinExistence type="inferred from homology"/>
<dbReference type="PANTHER" id="PTHR11946">
    <property type="entry name" value="VALYL-TRNA SYNTHETASES"/>
    <property type="match status" value="1"/>
</dbReference>
<comment type="similarity">
    <text evidence="2 13">Belongs to the class-I aminoacyl-tRNA synthetase family.</text>
</comment>
<evidence type="ECO:0000256" key="5">
    <source>
        <dbReference type="ARBA" id="ARBA00022598"/>
    </source>
</evidence>
<evidence type="ECO:0000256" key="1">
    <source>
        <dbReference type="ARBA" id="ARBA00004173"/>
    </source>
</evidence>
<feature type="compositionally biased region" description="Low complexity" evidence="14">
    <location>
        <begin position="30"/>
        <end position="41"/>
    </location>
</feature>
<dbReference type="EMBL" id="CH476605">
    <property type="protein sequence ID" value="EAU31506.1"/>
    <property type="molecule type" value="Genomic_DNA"/>
</dbReference>
<evidence type="ECO:0000256" key="11">
    <source>
        <dbReference type="ARBA" id="ARBA00040837"/>
    </source>
</evidence>
<dbReference type="FunFam" id="3.40.50.620:FF:000078">
    <property type="entry name" value="Valine--tRNA ligase, mitochondrial"/>
    <property type="match status" value="1"/>
</dbReference>
<evidence type="ECO:0000256" key="4">
    <source>
        <dbReference type="ARBA" id="ARBA00022490"/>
    </source>
</evidence>
<dbReference type="InterPro" id="IPR013155">
    <property type="entry name" value="M/V/L/I-tRNA-synth_anticd-bd"/>
</dbReference>
<keyword evidence="8 13" id="KW-0648">Protein biosynthesis</keyword>
<dbReference type="InterPro" id="IPR002300">
    <property type="entry name" value="aa-tRNA-synth_Ia"/>
</dbReference>
<comment type="subcellular location">
    <subcellularLocation>
        <location evidence="1">Mitochondrion</location>
    </subcellularLocation>
</comment>
<gene>
    <name evidence="17" type="ORF">ATEG_08333</name>
</gene>
<dbReference type="Proteomes" id="UP000007963">
    <property type="component" value="Unassembled WGS sequence"/>
</dbReference>
<dbReference type="Pfam" id="PF00133">
    <property type="entry name" value="tRNA-synt_1"/>
    <property type="match status" value="2"/>
</dbReference>
<name>Q0CDA1_ASPTN</name>
<dbReference type="InterPro" id="IPR014729">
    <property type="entry name" value="Rossmann-like_a/b/a_fold"/>
</dbReference>
<evidence type="ECO:0000256" key="6">
    <source>
        <dbReference type="ARBA" id="ARBA00022741"/>
    </source>
</evidence>
<dbReference type="SUPFAM" id="SSF50677">
    <property type="entry name" value="ValRS/IleRS/LeuRS editing domain"/>
    <property type="match status" value="1"/>
</dbReference>
<evidence type="ECO:0000256" key="9">
    <source>
        <dbReference type="ARBA" id="ARBA00023146"/>
    </source>
</evidence>
<dbReference type="RefSeq" id="XP_001216954.1">
    <property type="nucleotide sequence ID" value="XM_001216954.1"/>
</dbReference>
<dbReference type="GO" id="GO:0005524">
    <property type="term" value="F:ATP binding"/>
    <property type="evidence" value="ECO:0007669"/>
    <property type="project" value="UniProtKB-KW"/>
</dbReference>
<evidence type="ECO:0000256" key="7">
    <source>
        <dbReference type="ARBA" id="ARBA00022840"/>
    </source>
</evidence>
<dbReference type="EC" id="6.1.1.9" evidence="3"/>
<evidence type="ECO:0000259" key="16">
    <source>
        <dbReference type="Pfam" id="PF08264"/>
    </source>
</evidence>
<keyword evidence="4" id="KW-0963">Cytoplasm</keyword>
<keyword evidence="5 13" id="KW-0436">Ligase</keyword>
<dbReference type="Gene3D" id="1.10.730.10">
    <property type="entry name" value="Isoleucyl-tRNA Synthetase, Domain 1"/>
    <property type="match status" value="1"/>
</dbReference>
<evidence type="ECO:0000256" key="12">
    <source>
        <dbReference type="ARBA" id="ARBA00047552"/>
    </source>
</evidence>
<organism evidence="17 18">
    <name type="scientific">Aspergillus terreus (strain NIH 2624 / FGSC A1156)</name>
    <dbReference type="NCBI Taxonomy" id="341663"/>
    <lineage>
        <taxon>Eukaryota</taxon>
        <taxon>Fungi</taxon>
        <taxon>Dikarya</taxon>
        <taxon>Ascomycota</taxon>
        <taxon>Pezizomycotina</taxon>
        <taxon>Eurotiomycetes</taxon>
        <taxon>Eurotiomycetidae</taxon>
        <taxon>Eurotiales</taxon>
        <taxon>Aspergillaceae</taxon>
        <taxon>Aspergillus</taxon>
        <taxon>Aspergillus subgen. Circumdati</taxon>
    </lineage>
</organism>
<dbReference type="PROSITE" id="PS00178">
    <property type="entry name" value="AA_TRNA_LIGASE_I"/>
    <property type="match status" value="1"/>
</dbReference>
<feature type="compositionally biased region" description="Basic and acidic residues" evidence="14">
    <location>
        <begin position="1"/>
        <end position="22"/>
    </location>
</feature>
<dbReference type="NCBIfam" id="NF004349">
    <property type="entry name" value="PRK05729.1"/>
    <property type="match status" value="1"/>
</dbReference>
<dbReference type="GeneID" id="4353185"/>
<evidence type="ECO:0000256" key="2">
    <source>
        <dbReference type="ARBA" id="ARBA00005594"/>
    </source>
</evidence>
<dbReference type="OrthoDB" id="629407at2759"/>
<dbReference type="Gene3D" id="3.40.50.620">
    <property type="entry name" value="HUPs"/>
    <property type="match status" value="2"/>
</dbReference>
<sequence length="998" mass="112372">MASTQRSEKPTSEKQRLKLEKFAKKKEKQAQQAQQQGQSGLSKKHKAKKPGVSAVESKDWIEETPSGQKKILKPLDGVFHKAYIPRVVESAWYSFWEDQGLFKPQTEADGNLKPKGKYVIAIPPPNVTGKLHIGHALALSLEDTLIRWHLMPGLEGGLPNGDKQDDAQTWHLGGLVAGSLHNERAVVKSGYGDLCATAPEGLIYRANRLVHWSCRLSTALSTLEVDQKELEGTTKLAVPGYDKKIEFGTLTYFKYPVEGTEQTIEVATTRPETMLGDTGIAVHPRDKRYKDFVGKTARRPIIPGRKLRIVADEYVERDFGTGAVKLTPAHDHNDFNLGKKHNLPFINILNEDGTLNSNAGHYAGEKRFNARYGVVEELKKLGLYTKQEPNKMIVPICSRSGDVIEPLLKPQWWMRMELLAKPAIDVVESGELVTRPDVQKRQYLQWMRNLQDWCLSQQLWWGHQIPAYFITIEGEDRGNDANDDYWVCGRTELEAQENAEEKFPGKKVTLKRDEDVLDTWFSSALWPFSTLGWPDKTSDLEKYFPNTTMETGWDILPFWVSRMIMFSLKLTGKVPFTEVFCHGLIRDSDGRKMSKSLGNVIDPIDILDGISLDDLQQKLLEGNLAQNEVKNAERYQRKAFPQGIPEVGADALRFSLVHYTQASGGDINFDVKTMQGYRRFCNKIYQATKYVLGKLGDDFAPRESSALTGKESLPEKWILTRMNTAAKQINQALEDCGFAKATEIIYRYLYDELFDIYIENSKVIISDGTPGEARSAMDTLYTTLEAGLRLMSPFMPFLTEELWQRLPRRPGNNTSSITIAEYPEYEPSFDDPRSEAAYELVLGCSKGIRSLIADYAVKDQCVAHIVPLNQMSHDTVSAQLSAIKSLSGKTPVNISILNVGEASPTGCAVFPVSADANVYLEVSDRIQDAGKEAERVKTKLDEARKDQDDTDSLQAELSKVQDKDVTEAMRSAQSRKRDIEARLRALEEALKMFEMMTV</sequence>
<dbReference type="Gene3D" id="3.90.740.10">
    <property type="entry name" value="Valyl/Leucyl/Isoleucyl-tRNA synthetase, editing domain"/>
    <property type="match status" value="1"/>
</dbReference>
<dbReference type="CDD" id="cd07962">
    <property type="entry name" value="Anticodon_Ia_Val"/>
    <property type="match status" value="1"/>
</dbReference>
<dbReference type="InterPro" id="IPR001412">
    <property type="entry name" value="aa-tRNA-synth_I_CS"/>
</dbReference>
<dbReference type="GO" id="GO:0006438">
    <property type="term" value="P:valyl-tRNA aminoacylation"/>
    <property type="evidence" value="ECO:0007669"/>
    <property type="project" value="InterPro"/>
</dbReference>
<evidence type="ECO:0000256" key="3">
    <source>
        <dbReference type="ARBA" id="ARBA00013169"/>
    </source>
</evidence>